<reference evidence="1" key="1">
    <citation type="submission" date="2019-12" db="EMBL/GenBank/DDBJ databases">
        <authorList>
            <person name="zhang j."/>
            <person name="sun C.M."/>
        </authorList>
    </citation>
    <scope>NUCLEOTIDE SEQUENCE</scope>
    <source>
        <strain evidence="1">NS-1</strain>
    </source>
</reference>
<keyword evidence="2" id="KW-1185">Reference proteome</keyword>
<dbReference type="Proteomes" id="UP000665020">
    <property type="component" value="Chromosome"/>
</dbReference>
<gene>
    <name evidence="1" type="ORF">GM661_13435</name>
</gene>
<dbReference type="EMBL" id="CP046640">
    <property type="protein sequence ID" value="QTL98893.1"/>
    <property type="molecule type" value="Genomic_DNA"/>
</dbReference>
<name>A0A8A7KAP0_9FIRM</name>
<organism evidence="1 2">
    <name type="scientific">Iocasia fonsfrigidae</name>
    <dbReference type="NCBI Taxonomy" id="2682810"/>
    <lineage>
        <taxon>Bacteria</taxon>
        <taxon>Bacillati</taxon>
        <taxon>Bacillota</taxon>
        <taxon>Clostridia</taxon>
        <taxon>Halanaerobiales</taxon>
        <taxon>Halanaerobiaceae</taxon>
        <taxon>Iocasia</taxon>
    </lineage>
</organism>
<dbReference type="AlphaFoldDB" id="A0A8A7KAP0"/>
<sequence length="154" mass="17712">MGGIELRCPECYSEESRATPLRGAEDCLRNHRQYICSVCGRHVCIDLKGKRRARCFFPFSSLEDALLYLKCAEIISGSSCNIYEITDKKSGRKSFKIYPDLGELKDYLKKNKQKYCDTMEPVFISKGHQPVEEGQIKYLSGEEIESYLEEMKSI</sequence>
<evidence type="ECO:0000313" key="1">
    <source>
        <dbReference type="EMBL" id="QTL98893.1"/>
    </source>
</evidence>
<proteinExistence type="predicted"/>
<accession>A0A8A7KAP0</accession>
<protein>
    <submittedName>
        <fullName evidence="1">Uncharacterized protein</fullName>
    </submittedName>
</protein>
<dbReference type="KEGG" id="ifn:GM661_13435"/>
<evidence type="ECO:0000313" key="2">
    <source>
        <dbReference type="Proteomes" id="UP000665020"/>
    </source>
</evidence>